<dbReference type="EMBL" id="WIBF01000001">
    <property type="protein sequence ID" value="MQQ07608.1"/>
    <property type="molecule type" value="Genomic_DNA"/>
</dbReference>
<evidence type="ECO:0000256" key="9">
    <source>
        <dbReference type="SAM" id="Coils"/>
    </source>
</evidence>
<dbReference type="RefSeq" id="WP_153214474.1">
    <property type="nucleotide sequence ID" value="NZ_WIBF01000001.1"/>
</dbReference>
<evidence type="ECO:0000313" key="13">
    <source>
        <dbReference type="EMBL" id="MQQ07608.1"/>
    </source>
</evidence>
<dbReference type="AlphaFoldDB" id="A0A843YCJ6"/>
<dbReference type="PROSITE" id="PS50111">
    <property type="entry name" value="CHEMOTAXIS_TRANSDUC_2"/>
    <property type="match status" value="1"/>
</dbReference>
<keyword evidence="14" id="KW-1185">Reference proteome</keyword>
<dbReference type="SUPFAM" id="SSF58104">
    <property type="entry name" value="Methyl-accepting chemotaxis protein (MCP) signaling domain"/>
    <property type="match status" value="1"/>
</dbReference>
<dbReference type="PANTHER" id="PTHR43531:SF11">
    <property type="entry name" value="METHYL-ACCEPTING CHEMOTAXIS PROTEIN 3"/>
    <property type="match status" value="1"/>
</dbReference>
<sequence>MFKVPDWKLAWKLPLTIAIPSLMMVSALGITQLKQSSDAIEADHRAAYTSYVHEKGAAVEDWLTQSRDEVVALADSYAVTSSLIDFTAGWRAFGTGVDDELRRLYISENTHPVGKKDELEQAGDGSLWSVAHERHHIGLRSYTRAQGYYDLFLFDTAGNLVYSVFKEDDFALNFVSGQYAGSDLGEAFQSGNTLQAGEFHMTEINSYAPSADAPAMFVSTPVFQDGRRLGVVAVQLSMDAMAHILSDSEVLGETGEVYLVDKSRRALSPSRHSDGHAALEVLPELEQIDVALAGQDVYNPKTTGLRGTTVVSESYHVKSPNGQSWGLVFEIDRAEANKFINRATLFGAIELAVTGVLLCVLVWFVVRQVIKRITQLTRELELIGQDVYDQEIVGQDRTDEIGFISKTIADLQISLKKGADAQAREADVQKNNAKVVQLLSTALMKLSEGDFRNKVLEYFPEEHKKLRYSINDALSGLNDVIVMVRDTAGNIEKGAREVASSADDLSQRTESQAATLEQTVAALEEVTTSVRSATEHVENVEVTVEDARRKAEESGEVVRDTIRAMTEIEASSNQIEQIIGVIDDIAFQTNLLALNAGVEAARAGEAGRGFAVVASEVRGLAQRSADAAREIKTLIETSGQQVGKGVKMVALTGEALTVIVDQVKNISTLVGQIAESAREQTTALSEINVGMSQLDQVTQQNAAMVEESTAASHLLRADVNKLNSFVDKFKTAEPSAAASNTLEQAAPKSSMEAELDTLVEHQDETVAVAANDDKWTSF</sequence>
<evidence type="ECO:0000256" key="10">
    <source>
        <dbReference type="SAM" id="Phobius"/>
    </source>
</evidence>
<dbReference type="Pfam" id="PF02743">
    <property type="entry name" value="dCache_1"/>
    <property type="match status" value="1"/>
</dbReference>
<dbReference type="Gene3D" id="1.10.287.950">
    <property type="entry name" value="Methyl-accepting chemotaxis protein"/>
    <property type="match status" value="1"/>
</dbReference>
<feature type="transmembrane region" description="Helical" evidence="10">
    <location>
        <begin position="343"/>
        <end position="366"/>
    </location>
</feature>
<keyword evidence="2" id="KW-1003">Cell membrane</keyword>
<gene>
    <name evidence="13" type="ORF">GFB49_03995</name>
</gene>
<keyword evidence="9" id="KW-0175">Coiled coil</keyword>
<evidence type="ECO:0000256" key="6">
    <source>
        <dbReference type="ARBA" id="ARBA00023136"/>
    </source>
</evidence>
<dbReference type="PANTHER" id="PTHR43531">
    <property type="entry name" value="PROTEIN ICFG"/>
    <property type="match status" value="1"/>
</dbReference>
<keyword evidence="8" id="KW-0807">Transducer</keyword>
<evidence type="ECO:0000256" key="1">
    <source>
        <dbReference type="ARBA" id="ARBA00004651"/>
    </source>
</evidence>
<accession>A0A843YCJ6</accession>
<dbReference type="InterPro" id="IPR029151">
    <property type="entry name" value="Sensor-like_sf"/>
</dbReference>
<dbReference type="InterPro" id="IPR003660">
    <property type="entry name" value="HAMP_dom"/>
</dbReference>
<evidence type="ECO:0000256" key="5">
    <source>
        <dbReference type="ARBA" id="ARBA00022989"/>
    </source>
</evidence>
<feature type="domain" description="HAMP" evidence="12">
    <location>
        <begin position="367"/>
        <end position="420"/>
    </location>
</feature>
<evidence type="ECO:0000256" key="2">
    <source>
        <dbReference type="ARBA" id="ARBA00022475"/>
    </source>
</evidence>
<proteinExistence type="inferred from homology"/>
<comment type="caution">
    <text evidence="13">The sequence shown here is derived from an EMBL/GenBank/DDBJ whole genome shotgun (WGS) entry which is preliminary data.</text>
</comment>
<dbReference type="InterPro" id="IPR033479">
    <property type="entry name" value="dCache_1"/>
</dbReference>
<dbReference type="FunFam" id="1.10.287.950:FF:000001">
    <property type="entry name" value="Methyl-accepting chemotaxis sensory transducer"/>
    <property type="match status" value="1"/>
</dbReference>
<dbReference type="InterPro" id="IPR051310">
    <property type="entry name" value="MCP_chemotaxis"/>
</dbReference>
<feature type="coiled-coil region" evidence="9">
    <location>
        <begin position="506"/>
        <end position="550"/>
    </location>
</feature>
<dbReference type="SMART" id="SM00283">
    <property type="entry name" value="MA"/>
    <property type="match status" value="1"/>
</dbReference>
<dbReference type="PROSITE" id="PS50885">
    <property type="entry name" value="HAMP"/>
    <property type="match status" value="1"/>
</dbReference>
<feature type="domain" description="Methyl-accepting transducer" evidence="11">
    <location>
        <begin position="487"/>
        <end position="716"/>
    </location>
</feature>
<dbReference type="CDD" id="cd11386">
    <property type="entry name" value="MCP_signal"/>
    <property type="match status" value="1"/>
</dbReference>
<evidence type="ECO:0000256" key="8">
    <source>
        <dbReference type="PROSITE-ProRule" id="PRU00284"/>
    </source>
</evidence>
<evidence type="ECO:0000259" key="12">
    <source>
        <dbReference type="PROSITE" id="PS50885"/>
    </source>
</evidence>
<evidence type="ECO:0000256" key="7">
    <source>
        <dbReference type="ARBA" id="ARBA00029447"/>
    </source>
</evidence>
<dbReference type="GO" id="GO:0007165">
    <property type="term" value="P:signal transduction"/>
    <property type="evidence" value="ECO:0007669"/>
    <property type="project" value="UniProtKB-KW"/>
</dbReference>
<reference evidence="13 14" key="1">
    <citation type="submission" date="2019-10" db="EMBL/GenBank/DDBJ databases">
        <title>Epibacterium sp. nov., isolated from seawater.</title>
        <authorList>
            <person name="Zhang X."/>
            <person name="Li N."/>
        </authorList>
    </citation>
    <scope>NUCLEOTIDE SEQUENCE [LARGE SCALE GENOMIC DNA]</scope>
    <source>
        <strain evidence="13 14">SM1979</strain>
    </source>
</reference>
<evidence type="ECO:0000256" key="3">
    <source>
        <dbReference type="ARBA" id="ARBA00022500"/>
    </source>
</evidence>
<organism evidence="13 14">
    <name type="scientific">Tritonibacter litoralis</name>
    <dbReference type="NCBI Taxonomy" id="2662264"/>
    <lineage>
        <taxon>Bacteria</taxon>
        <taxon>Pseudomonadati</taxon>
        <taxon>Pseudomonadota</taxon>
        <taxon>Alphaproteobacteria</taxon>
        <taxon>Rhodobacterales</taxon>
        <taxon>Paracoccaceae</taxon>
        <taxon>Tritonibacter</taxon>
    </lineage>
</organism>
<keyword evidence="3" id="KW-0145">Chemotaxis</keyword>
<dbReference type="SUPFAM" id="SSF103190">
    <property type="entry name" value="Sensory domain-like"/>
    <property type="match status" value="1"/>
</dbReference>
<evidence type="ECO:0000313" key="14">
    <source>
        <dbReference type="Proteomes" id="UP000444174"/>
    </source>
</evidence>
<keyword evidence="6 10" id="KW-0472">Membrane</keyword>
<dbReference type="InterPro" id="IPR004089">
    <property type="entry name" value="MCPsignal_dom"/>
</dbReference>
<comment type="similarity">
    <text evidence="7">Belongs to the methyl-accepting chemotaxis (MCP) protein family.</text>
</comment>
<dbReference type="Gene3D" id="6.10.340.10">
    <property type="match status" value="1"/>
</dbReference>
<evidence type="ECO:0000259" key="11">
    <source>
        <dbReference type="PROSITE" id="PS50111"/>
    </source>
</evidence>
<dbReference type="Proteomes" id="UP000444174">
    <property type="component" value="Unassembled WGS sequence"/>
</dbReference>
<keyword evidence="4 10" id="KW-0812">Transmembrane</keyword>
<dbReference type="GO" id="GO:0006935">
    <property type="term" value="P:chemotaxis"/>
    <property type="evidence" value="ECO:0007669"/>
    <property type="project" value="UniProtKB-KW"/>
</dbReference>
<name>A0A843YCJ6_9RHOB</name>
<dbReference type="Pfam" id="PF00015">
    <property type="entry name" value="MCPsignal"/>
    <property type="match status" value="1"/>
</dbReference>
<protein>
    <submittedName>
        <fullName evidence="13">HAMP domain-containing protein</fullName>
    </submittedName>
</protein>
<keyword evidence="5 10" id="KW-1133">Transmembrane helix</keyword>
<comment type="subcellular location">
    <subcellularLocation>
        <location evidence="1">Cell membrane</location>
        <topology evidence="1">Multi-pass membrane protein</topology>
    </subcellularLocation>
</comment>
<evidence type="ECO:0000256" key="4">
    <source>
        <dbReference type="ARBA" id="ARBA00022692"/>
    </source>
</evidence>
<dbReference type="GO" id="GO:0005886">
    <property type="term" value="C:plasma membrane"/>
    <property type="evidence" value="ECO:0007669"/>
    <property type="project" value="UniProtKB-SubCell"/>
</dbReference>